<evidence type="ECO:0000313" key="2">
    <source>
        <dbReference type="EMBL" id="TQL62608.1"/>
    </source>
</evidence>
<dbReference type="SUPFAM" id="SSF52980">
    <property type="entry name" value="Restriction endonuclease-like"/>
    <property type="match status" value="1"/>
</dbReference>
<keyword evidence="2" id="KW-0540">Nuclease</keyword>
<organism evidence="2 3">
    <name type="scientific">Propioniferax innocua</name>
    <dbReference type="NCBI Taxonomy" id="1753"/>
    <lineage>
        <taxon>Bacteria</taxon>
        <taxon>Bacillati</taxon>
        <taxon>Actinomycetota</taxon>
        <taxon>Actinomycetes</taxon>
        <taxon>Propionibacteriales</taxon>
        <taxon>Propionibacteriaceae</taxon>
        <taxon>Propioniferax</taxon>
    </lineage>
</organism>
<dbReference type="Proteomes" id="UP000316196">
    <property type="component" value="Unassembled WGS sequence"/>
</dbReference>
<accession>A0A542ZQH5</accession>
<name>A0A542ZQH5_9ACTN</name>
<protein>
    <submittedName>
        <fullName evidence="2">Very-short-patch-repair endonuclease</fullName>
    </submittedName>
</protein>
<dbReference type="InterPro" id="IPR007569">
    <property type="entry name" value="DUF559"/>
</dbReference>
<proteinExistence type="predicted"/>
<dbReference type="Gene3D" id="3.40.960.10">
    <property type="entry name" value="VSR Endonuclease"/>
    <property type="match status" value="1"/>
</dbReference>
<dbReference type="InterPro" id="IPR011335">
    <property type="entry name" value="Restrct_endonuc-II-like"/>
</dbReference>
<dbReference type="EMBL" id="VFOR01000001">
    <property type="protein sequence ID" value="TQL62608.1"/>
    <property type="molecule type" value="Genomic_DNA"/>
</dbReference>
<dbReference type="RefSeq" id="WP_142092426.1">
    <property type="nucleotide sequence ID" value="NZ_BAAAMD010000001.1"/>
</dbReference>
<dbReference type="OrthoDB" id="2594539at2"/>
<dbReference type="Pfam" id="PF04480">
    <property type="entry name" value="DUF559"/>
    <property type="match status" value="1"/>
</dbReference>
<dbReference type="AlphaFoldDB" id="A0A542ZQH5"/>
<sequence>MELPLPRHAAPRAWFINQGWSRAAIDLAVRRGRLARPTRGWLVTPTADLTVVQGLGNDGIVSCVSALELHGLEVLRPRRLHLRPLRAAPSPGRTWCPTWRAHPKDVPIDPPEVAMEAAIRCLEGEELLVVLDSALRQWGFPAGDLEFLLSFANKRKQRLRELMGSADAVGESLVHHRLRAKRIRFRPQVYIDGVGRVDMLIGERLVLEVDGRRYHSDDAAFIDDRRRDRLLQEFGYLVLRITYTDIHRRWPAIETQILTFLRADRHRRRPLGLVG</sequence>
<dbReference type="GO" id="GO:0004519">
    <property type="term" value="F:endonuclease activity"/>
    <property type="evidence" value="ECO:0007669"/>
    <property type="project" value="UniProtKB-KW"/>
</dbReference>
<evidence type="ECO:0000313" key="3">
    <source>
        <dbReference type="Proteomes" id="UP000316196"/>
    </source>
</evidence>
<feature type="domain" description="DUF559" evidence="1">
    <location>
        <begin position="156"/>
        <end position="261"/>
    </location>
</feature>
<comment type="caution">
    <text evidence="2">The sequence shown here is derived from an EMBL/GenBank/DDBJ whole genome shotgun (WGS) entry which is preliminary data.</text>
</comment>
<keyword evidence="2" id="KW-0255">Endonuclease</keyword>
<evidence type="ECO:0000259" key="1">
    <source>
        <dbReference type="Pfam" id="PF04480"/>
    </source>
</evidence>
<keyword evidence="3" id="KW-1185">Reference proteome</keyword>
<gene>
    <name evidence="2" type="ORF">FB460_0392</name>
</gene>
<reference evidence="2 3" key="1">
    <citation type="submission" date="2019-06" db="EMBL/GenBank/DDBJ databases">
        <title>Sequencing the genomes of 1000 actinobacteria strains.</title>
        <authorList>
            <person name="Klenk H.-P."/>
        </authorList>
    </citation>
    <scope>NUCLEOTIDE SEQUENCE [LARGE SCALE GENOMIC DNA]</scope>
    <source>
        <strain evidence="2 3">DSM 8251</strain>
    </source>
</reference>
<keyword evidence="2" id="KW-0378">Hydrolase</keyword>